<protein>
    <submittedName>
        <fullName evidence="9">Uncharacterized protein</fullName>
    </submittedName>
</protein>
<dbReference type="PROSITE" id="PS51633">
    <property type="entry name" value="CXC"/>
    <property type="match status" value="1"/>
</dbReference>
<keyword evidence="2" id="KW-0808">Transferase</keyword>
<accession>A0AAE8ZQ60</accession>
<dbReference type="PANTHER" id="PTHR45747:SF4">
    <property type="entry name" value="HISTONE-LYSINE N-METHYLTRANSFERASE E(Z)"/>
    <property type="match status" value="1"/>
</dbReference>
<feature type="domain" description="SET" evidence="7">
    <location>
        <begin position="520"/>
        <end position="637"/>
    </location>
</feature>
<name>A0AAE8ZQ60_CAEBR</name>
<evidence type="ECO:0000256" key="1">
    <source>
        <dbReference type="ARBA" id="ARBA00022603"/>
    </source>
</evidence>
<evidence type="ECO:0000256" key="5">
    <source>
        <dbReference type="ARBA" id="ARBA00023163"/>
    </source>
</evidence>
<dbReference type="Pfam" id="PF00856">
    <property type="entry name" value="SET"/>
    <property type="match status" value="1"/>
</dbReference>
<dbReference type="PROSITE" id="PS50280">
    <property type="entry name" value="SET"/>
    <property type="match status" value="1"/>
</dbReference>
<dbReference type="InterPro" id="IPR001214">
    <property type="entry name" value="SET_dom"/>
</dbReference>
<dbReference type="GO" id="GO:0032259">
    <property type="term" value="P:methylation"/>
    <property type="evidence" value="ECO:0007669"/>
    <property type="project" value="UniProtKB-KW"/>
</dbReference>
<evidence type="ECO:0000313" key="10">
    <source>
        <dbReference type="Proteomes" id="UP000827892"/>
    </source>
</evidence>
<dbReference type="EMBL" id="CP090896">
    <property type="protein sequence ID" value="ULT80747.1"/>
    <property type="molecule type" value="Genomic_DNA"/>
</dbReference>
<feature type="compositionally biased region" description="Low complexity" evidence="6">
    <location>
        <begin position="685"/>
        <end position="699"/>
    </location>
</feature>
<dbReference type="InterPro" id="IPR045318">
    <property type="entry name" value="EZH1/2-like"/>
</dbReference>
<dbReference type="AlphaFoldDB" id="A0AAE8ZQ60"/>
<sequence>MNLEYHVFEFSTEEEFQKTHDEYICIPHNSWERLEYNPLYMEEVPDGVDSQILEINLLIQKEAQPIMEQEELDAEELMREISAGTGQQISTNLQTQTDTFSRNLTSLKNRLVRNVPDRVIEVPKFYQHLDQNVITKNCDIHYGTILLKEEADDRIVNHKLREGYVHIHGQFEDRFNMSEEMFFKLFKNCLKKVNEKKLNQDIFYYALYTQFPNKGSQKTMSELFPILVAKYEPGLDRLALEPWKKDEGMQLTQKFVSRGNFFKILLPIPNTSDQCENCYHNETLPADLQNTTDHLNVYYGKNGLPGTGSLKAFLPILFKTTQAVNMCEVIRRHGNGILSCKEVYKHLLQSCTFQAPPSLVQPTKPFKERFKKFIRDGQEHYAKKDKKRYFRHYRKIRTASENGKTPEEIEALKAELKKEVDHESLSGPCSHFGRCGPFAEDCDCKDFCSLRCECDIDCPRRFPGCDCPPGQCQTEDCQCIRQRNECEKGLCYRCLDHEDDRNVPMDRKCGNFVFQRPVETLLKVTKSKVLGAGFGAVAKRDIKKGEIVGEYTGEQINEDEVERRGKVYHFGISYVYHLPYSIGALDSAKAGNETRFINHSDTPNLTTIFRTSKGEPRVAFVADQDIKKDEEVFFPYGYPEKDLKFLFSTKPEDRSDHMEYVSSTGKAREKVLRNIAGPSTSSYNQPGPSSSTSQAGPSTSRKRRPSDHSGPSSPHKKRKH</sequence>
<dbReference type="PANTHER" id="PTHR45747">
    <property type="entry name" value="HISTONE-LYSINE N-METHYLTRANSFERASE E(Z)"/>
    <property type="match status" value="1"/>
</dbReference>
<gene>
    <name evidence="9" type="ORF">L3Y34_010951</name>
</gene>
<dbReference type="CDD" id="cd10522">
    <property type="entry name" value="SET_LegAS4-like"/>
    <property type="match status" value="1"/>
</dbReference>
<evidence type="ECO:0000259" key="8">
    <source>
        <dbReference type="PROSITE" id="PS51633"/>
    </source>
</evidence>
<feature type="region of interest" description="Disordered" evidence="6">
    <location>
        <begin position="654"/>
        <end position="720"/>
    </location>
</feature>
<organism evidence="9 10">
    <name type="scientific">Caenorhabditis briggsae</name>
    <dbReference type="NCBI Taxonomy" id="6238"/>
    <lineage>
        <taxon>Eukaryota</taxon>
        <taxon>Metazoa</taxon>
        <taxon>Ecdysozoa</taxon>
        <taxon>Nematoda</taxon>
        <taxon>Chromadorea</taxon>
        <taxon>Rhabditida</taxon>
        <taxon>Rhabditina</taxon>
        <taxon>Rhabditomorpha</taxon>
        <taxon>Rhabditoidea</taxon>
        <taxon>Rhabditidae</taxon>
        <taxon>Peloderinae</taxon>
        <taxon>Caenorhabditis</taxon>
    </lineage>
</organism>
<dbReference type="SUPFAM" id="SSF82199">
    <property type="entry name" value="SET domain"/>
    <property type="match status" value="1"/>
</dbReference>
<feature type="domain" description="CXC" evidence="8">
    <location>
        <begin position="411"/>
        <end position="511"/>
    </location>
</feature>
<keyword evidence="1" id="KW-0489">Methyltransferase</keyword>
<dbReference type="Gene3D" id="2.170.270.10">
    <property type="entry name" value="SET domain"/>
    <property type="match status" value="1"/>
</dbReference>
<dbReference type="InterPro" id="IPR046341">
    <property type="entry name" value="SET_dom_sf"/>
</dbReference>
<evidence type="ECO:0000259" key="7">
    <source>
        <dbReference type="PROSITE" id="PS50280"/>
    </source>
</evidence>
<evidence type="ECO:0000256" key="2">
    <source>
        <dbReference type="ARBA" id="ARBA00022679"/>
    </source>
</evidence>
<reference evidence="9 10" key="1">
    <citation type="submission" date="2022-05" db="EMBL/GenBank/DDBJ databases">
        <title>Chromosome-level reference genomes for two strains of Caenorhabditis briggsae: an improved platform for comparative genomics.</title>
        <authorList>
            <person name="Stevens L."/>
            <person name="Andersen E.C."/>
        </authorList>
    </citation>
    <scope>NUCLEOTIDE SEQUENCE [LARGE SCALE GENOMIC DNA]</scope>
    <source>
        <strain evidence="9">QX1410_ONT</strain>
        <tissue evidence="9">Whole-organism</tissue>
    </source>
</reference>
<dbReference type="InterPro" id="IPR026489">
    <property type="entry name" value="CXC_dom"/>
</dbReference>
<dbReference type="Proteomes" id="UP000827892">
    <property type="component" value="Chromosome X"/>
</dbReference>
<evidence type="ECO:0000256" key="6">
    <source>
        <dbReference type="SAM" id="MobiDB-lite"/>
    </source>
</evidence>
<evidence type="ECO:0000256" key="4">
    <source>
        <dbReference type="ARBA" id="ARBA00023015"/>
    </source>
</evidence>
<keyword evidence="3" id="KW-0949">S-adenosyl-L-methionine</keyword>
<evidence type="ECO:0000256" key="3">
    <source>
        <dbReference type="ARBA" id="ARBA00022691"/>
    </source>
</evidence>
<evidence type="ECO:0000313" key="9">
    <source>
        <dbReference type="EMBL" id="ULT80747.1"/>
    </source>
</evidence>
<dbReference type="SMART" id="SM00317">
    <property type="entry name" value="SET"/>
    <property type="match status" value="1"/>
</dbReference>
<dbReference type="GO" id="GO:0046976">
    <property type="term" value="F:histone H3K27 methyltransferase activity"/>
    <property type="evidence" value="ECO:0007669"/>
    <property type="project" value="UniProtKB-ARBA"/>
</dbReference>
<dbReference type="InterPro" id="IPR044427">
    <property type="entry name" value="LegAS4-like_SET"/>
</dbReference>
<keyword evidence="4" id="KW-0805">Transcription regulation</keyword>
<keyword evidence="5" id="KW-0804">Transcription</keyword>
<proteinExistence type="predicted"/>